<organism evidence="1">
    <name type="scientific">Magnetococcus massalia (strain MO-1)</name>
    <dbReference type="NCBI Taxonomy" id="451514"/>
    <lineage>
        <taxon>Bacteria</taxon>
        <taxon>Pseudomonadati</taxon>
        <taxon>Pseudomonadota</taxon>
        <taxon>Magnetococcia</taxon>
        <taxon>Magnetococcales</taxon>
        <taxon>Magnetococcaceae</taxon>
        <taxon>Magnetococcus</taxon>
    </lineage>
</organism>
<protein>
    <submittedName>
        <fullName evidence="1">Uncharacterized protein</fullName>
    </submittedName>
</protein>
<accession>A0A1S7LBY6</accession>
<reference evidence="1" key="1">
    <citation type="submission" date="2015-04" db="EMBL/GenBank/DDBJ databases">
        <authorList>
            <person name="Syromyatnikov M.Y."/>
            <person name="Popov V.N."/>
        </authorList>
    </citation>
    <scope>NUCLEOTIDE SEQUENCE</scope>
    <source>
        <strain evidence="1">MO-1</strain>
    </source>
</reference>
<evidence type="ECO:0000313" key="1">
    <source>
        <dbReference type="EMBL" id="CRH04280.1"/>
    </source>
</evidence>
<sequence>MSAFLPVVKRGLKDNRVKIKPWEGSRPFPDPSLRIGSKDADSKCLKDGADDKLHFMG</sequence>
<dbReference type="EMBL" id="LO017727">
    <property type="protein sequence ID" value="CRH04280.1"/>
    <property type="molecule type" value="Genomic_DNA"/>
</dbReference>
<dbReference type="AlphaFoldDB" id="A0A1S7LBY6"/>
<name>A0A1S7LBY6_MAGMO</name>
<proteinExistence type="predicted"/>
<gene>
    <name evidence="1" type="ORF">MAGMO_0064</name>
</gene>